<dbReference type="Proteomes" id="UP000176329">
    <property type="component" value="Unassembled WGS sequence"/>
</dbReference>
<gene>
    <name evidence="1" type="ORF">A2848_00145</name>
</gene>
<accession>A0A1F6LSF8</accession>
<sequence length="106" mass="12282">MGKFELPPHVVKLERLKMKGPQTFDNPDEVRTTLKEVFDSPIKFARLEMLFPQISESEFRKIELFARSRTPRCKESYEQFVGTLQEKFKSPAALLRELAIPGKLGI</sequence>
<protein>
    <submittedName>
        <fullName evidence="1">Uncharacterized protein</fullName>
    </submittedName>
</protein>
<proteinExistence type="predicted"/>
<reference evidence="1 2" key="1">
    <citation type="journal article" date="2016" name="Nat. Commun.">
        <title>Thousands of microbial genomes shed light on interconnected biogeochemical processes in an aquifer system.</title>
        <authorList>
            <person name="Anantharaman K."/>
            <person name="Brown C.T."/>
            <person name="Hug L.A."/>
            <person name="Sharon I."/>
            <person name="Castelle C.J."/>
            <person name="Probst A.J."/>
            <person name="Thomas B.C."/>
            <person name="Singh A."/>
            <person name="Wilkins M.J."/>
            <person name="Karaoz U."/>
            <person name="Brodie E.L."/>
            <person name="Williams K.H."/>
            <person name="Hubbard S.S."/>
            <person name="Banfield J.F."/>
        </authorList>
    </citation>
    <scope>NUCLEOTIDE SEQUENCE [LARGE SCALE GENOMIC DNA]</scope>
</reference>
<dbReference type="EMBL" id="MFPV01000012">
    <property type="protein sequence ID" value="OGH62311.1"/>
    <property type="molecule type" value="Genomic_DNA"/>
</dbReference>
<comment type="caution">
    <text evidence="1">The sequence shown here is derived from an EMBL/GenBank/DDBJ whole genome shotgun (WGS) entry which is preliminary data.</text>
</comment>
<evidence type="ECO:0000313" key="1">
    <source>
        <dbReference type="EMBL" id="OGH62311.1"/>
    </source>
</evidence>
<evidence type="ECO:0000313" key="2">
    <source>
        <dbReference type="Proteomes" id="UP000176329"/>
    </source>
</evidence>
<organism evidence="1 2">
    <name type="scientific">Candidatus Magasanikbacteria bacterium RIFCSPHIGHO2_01_FULL_50_8</name>
    <dbReference type="NCBI Taxonomy" id="1798674"/>
    <lineage>
        <taxon>Bacteria</taxon>
        <taxon>Candidatus Magasanikiibacteriota</taxon>
    </lineage>
</organism>
<name>A0A1F6LSF8_9BACT</name>
<dbReference type="AlphaFoldDB" id="A0A1F6LSF8"/>